<dbReference type="KEGG" id="ttd:A3L14_09490"/>
<dbReference type="AlphaFoldDB" id="A0A0Q2RCG5"/>
<dbReference type="GeneID" id="33334657"/>
<dbReference type="RefSeq" id="WP_055430186.1">
    <property type="nucleotide sequence ID" value="NZ_CP015105.1"/>
</dbReference>
<dbReference type="OrthoDB" id="86190at2157"/>
<sequence length="270" mass="31176">MRLEVLNRDDMNALSRELSRAGVMNRTREEVTPEISHYVVVEGTYAELVENAGGIEPLQESLDELKFAFEEIIENWEPGQEKAIEELFDESDLGRLLVLTALIESGAVAEEDGKLVLMEKPVLDGLRVELRFPIDEVEEYLEEFEKRFETGMITEYTMEKRYFVEVMEVERELIEAALEIAGEYATEESIVEAMFDGIARSVLADVVLELAKKHRKKNELIEVLLEREPIVVEGEHERLNIYFDEDAIEDFLKELQTLGYLKVKGNRIWV</sequence>
<dbReference type="EMBL" id="CP015105">
    <property type="protein sequence ID" value="ASJ13104.1"/>
    <property type="molecule type" value="Genomic_DNA"/>
</dbReference>
<keyword evidence="4" id="KW-1185">Reference proteome</keyword>
<reference evidence="2 3" key="1">
    <citation type="submission" date="2015-08" db="EMBL/GenBank/DDBJ databases">
        <title>Thermococcus thioreducens DSM 14981 genome sequencing.</title>
        <authorList>
            <person name="Hong S.-J."/>
            <person name="Kim M.-C."/>
            <person name="Shin J.-H."/>
        </authorList>
    </citation>
    <scope>NUCLEOTIDE SEQUENCE [LARGE SCALE GENOMIC DNA]</scope>
    <source>
        <strain evidence="2 3">DSM 14981</strain>
    </source>
</reference>
<evidence type="ECO:0000313" key="4">
    <source>
        <dbReference type="Proteomes" id="UP000250136"/>
    </source>
</evidence>
<evidence type="ECO:0000313" key="3">
    <source>
        <dbReference type="Proteomes" id="UP000051862"/>
    </source>
</evidence>
<proteinExistence type="predicted"/>
<accession>A0A0Q2RCG5</accession>
<gene>
    <name evidence="1" type="ORF">A3L14_09490</name>
    <name evidence="2" type="ORF">AMR53_10365</name>
</gene>
<dbReference type="STRING" id="277988.SAMN05216170_0041"/>
<dbReference type="Proteomes" id="UP000051862">
    <property type="component" value="Unassembled WGS sequence"/>
</dbReference>
<evidence type="ECO:0000313" key="2">
    <source>
        <dbReference type="EMBL" id="KQH81614.1"/>
    </source>
</evidence>
<protein>
    <submittedName>
        <fullName evidence="2">Uncharacterized protein</fullName>
    </submittedName>
</protein>
<dbReference type="EMBL" id="LIXN01000020">
    <property type="protein sequence ID" value="KQH81614.1"/>
    <property type="molecule type" value="Genomic_DNA"/>
</dbReference>
<organism evidence="2 3">
    <name type="scientific">Thermococcus thioreducens</name>
    <dbReference type="NCBI Taxonomy" id="277988"/>
    <lineage>
        <taxon>Archaea</taxon>
        <taxon>Methanobacteriati</taxon>
        <taxon>Methanobacteriota</taxon>
        <taxon>Thermococci</taxon>
        <taxon>Thermococcales</taxon>
        <taxon>Thermococcaceae</taxon>
        <taxon>Thermococcus</taxon>
    </lineage>
</organism>
<dbReference type="PATRIC" id="fig|277988.4.peg.2172"/>
<evidence type="ECO:0000313" key="1">
    <source>
        <dbReference type="EMBL" id="ASJ13104.1"/>
    </source>
</evidence>
<name>A0A0Q2RCG5_9EURY</name>
<reference evidence="1 4" key="2">
    <citation type="submission" date="2016-04" db="EMBL/GenBank/DDBJ databases">
        <title>Complete genome sequence of Thermococcus thioreducens type strain OGL-20P.</title>
        <authorList>
            <person name="Oger P.M."/>
        </authorList>
    </citation>
    <scope>NUCLEOTIDE SEQUENCE [LARGE SCALE GENOMIC DNA]</scope>
    <source>
        <strain evidence="1 4">OGL-20P</strain>
    </source>
</reference>
<dbReference type="Proteomes" id="UP000250136">
    <property type="component" value="Chromosome"/>
</dbReference>